<sequence>MLKELNFFSVAHEYHQKTVTLDQRTLTIRRAMTQDVRGIIALLKDVYSGRSPWGTSIVWMEINRIKTSLYLVVEDEQMIVGVVGLRIGQKDAHITNIAVMRQYQGKGIGKLLMLEIGRYALQKECDTLSLEVRQSNQTAQNLYRQLGFETRGVKKRYYHDNFEDALDMVCRLKGATRRVFQ</sequence>
<evidence type="ECO:0000256" key="4">
    <source>
        <dbReference type="ARBA" id="ARBA00023315"/>
    </source>
</evidence>
<evidence type="ECO:0000256" key="1">
    <source>
        <dbReference type="ARBA" id="ARBA00005395"/>
    </source>
</evidence>
<organism evidence="6 7">
    <name type="scientific">Vagococcus acidifermentans</name>
    <dbReference type="NCBI Taxonomy" id="564710"/>
    <lineage>
        <taxon>Bacteria</taxon>
        <taxon>Bacillati</taxon>
        <taxon>Bacillota</taxon>
        <taxon>Bacilli</taxon>
        <taxon>Lactobacillales</taxon>
        <taxon>Enterococcaceae</taxon>
        <taxon>Vagococcus</taxon>
    </lineage>
</organism>
<keyword evidence="4" id="KW-0012">Acyltransferase</keyword>
<dbReference type="Proteomes" id="UP000286773">
    <property type="component" value="Unassembled WGS sequence"/>
</dbReference>
<evidence type="ECO:0000256" key="2">
    <source>
        <dbReference type="ARBA" id="ARBA00022490"/>
    </source>
</evidence>
<dbReference type="Pfam" id="PF00583">
    <property type="entry name" value="Acetyltransf_1"/>
    <property type="match status" value="1"/>
</dbReference>
<evidence type="ECO:0000256" key="3">
    <source>
        <dbReference type="ARBA" id="ARBA00022679"/>
    </source>
</evidence>
<dbReference type="PROSITE" id="PS51186">
    <property type="entry name" value="GNAT"/>
    <property type="match status" value="1"/>
</dbReference>
<name>A0A430AXR6_9ENTE</name>
<dbReference type="RefSeq" id="WP_126812937.1">
    <property type="nucleotide sequence ID" value="NZ_NGKC01000004.1"/>
</dbReference>
<dbReference type="CDD" id="cd04301">
    <property type="entry name" value="NAT_SF"/>
    <property type="match status" value="1"/>
</dbReference>
<dbReference type="EMBL" id="NGKC01000004">
    <property type="protein sequence ID" value="RSU12857.1"/>
    <property type="molecule type" value="Genomic_DNA"/>
</dbReference>
<dbReference type="InterPro" id="IPR050680">
    <property type="entry name" value="YpeA/RimI_acetyltransf"/>
</dbReference>
<dbReference type="InterPro" id="IPR006464">
    <property type="entry name" value="AcTrfase_RimI/Ard1"/>
</dbReference>
<dbReference type="Gene3D" id="3.40.630.30">
    <property type="match status" value="1"/>
</dbReference>
<protein>
    <submittedName>
        <fullName evidence="6">Ribosomal-protein-alanine N-acetyltransferase</fullName>
    </submittedName>
</protein>
<dbReference type="AlphaFoldDB" id="A0A430AXR6"/>
<evidence type="ECO:0000259" key="5">
    <source>
        <dbReference type="PROSITE" id="PS51186"/>
    </source>
</evidence>
<dbReference type="OrthoDB" id="9794566at2"/>
<feature type="domain" description="N-acetyltransferase" evidence="5">
    <location>
        <begin position="26"/>
        <end position="173"/>
    </location>
</feature>
<keyword evidence="2" id="KW-0963">Cytoplasm</keyword>
<proteinExistence type="inferred from homology"/>
<evidence type="ECO:0000313" key="6">
    <source>
        <dbReference type="EMBL" id="RSU12857.1"/>
    </source>
</evidence>
<dbReference type="NCBIfam" id="TIGR01575">
    <property type="entry name" value="rimI"/>
    <property type="match status" value="1"/>
</dbReference>
<keyword evidence="7" id="KW-1185">Reference proteome</keyword>
<dbReference type="PANTHER" id="PTHR43420">
    <property type="entry name" value="ACETYLTRANSFERASE"/>
    <property type="match status" value="1"/>
</dbReference>
<dbReference type="InterPro" id="IPR016181">
    <property type="entry name" value="Acyl_CoA_acyltransferase"/>
</dbReference>
<comment type="caution">
    <text evidence="6">The sequence shown here is derived from an EMBL/GenBank/DDBJ whole genome shotgun (WGS) entry which is preliminary data.</text>
</comment>
<dbReference type="GO" id="GO:0008080">
    <property type="term" value="F:N-acetyltransferase activity"/>
    <property type="evidence" value="ECO:0007669"/>
    <property type="project" value="InterPro"/>
</dbReference>
<dbReference type="SUPFAM" id="SSF55729">
    <property type="entry name" value="Acyl-CoA N-acyltransferases (Nat)"/>
    <property type="match status" value="1"/>
</dbReference>
<gene>
    <name evidence="6" type="ORF">CBF27_04785</name>
</gene>
<dbReference type="PANTHER" id="PTHR43420:SF44">
    <property type="entry name" value="ACETYLTRANSFERASE YPEA"/>
    <property type="match status" value="1"/>
</dbReference>
<keyword evidence="3 6" id="KW-0808">Transferase</keyword>
<accession>A0A430AXR6</accession>
<comment type="similarity">
    <text evidence="1">Belongs to the acetyltransferase family. RimI subfamily.</text>
</comment>
<evidence type="ECO:0000313" key="7">
    <source>
        <dbReference type="Proteomes" id="UP000286773"/>
    </source>
</evidence>
<dbReference type="InterPro" id="IPR000182">
    <property type="entry name" value="GNAT_dom"/>
</dbReference>
<reference evidence="6 7" key="1">
    <citation type="submission" date="2017-05" db="EMBL/GenBank/DDBJ databases">
        <title>Vagococcus spp. assemblies.</title>
        <authorList>
            <person name="Gulvik C.A."/>
        </authorList>
    </citation>
    <scope>NUCLEOTIDE SEQUENCE [LARGE SCALE GENOMIC DNA]</scope>
    <source>
        <strain evidence="6 7">LMG 24798</strain>
    </source>
</reference>